<evidence type="ECO:0000256" key="6">
    <source>
        <dbReference type="ARBA" id="ARBA00022692"/>
    </source>
</evidence>
<comment type="caution">
    <text evidence="19">The sequence shown here is derived from an EMBL/GenBank/DDBJ whole genome shotgun (WGS) entry which is preliminary data.</text>
</comment>
<dbReference type="Gene3D" id="2.170.130.10">
    <property type="entry name" value="TonB-dependent receptor, plug domain"/>
    <property type="match status" value="1"/>
</dbReference>
<protein>
    <submittedName>
        <fullName evidence="19">Catecholate siderophore receptor</fullName>
    </submittedName>
</protein>
<evidence type="ECO:0000256" key="9">
    <source>
        <dbReference type="ARBA" id="ARBA00023065"/>
    </source>
</evidence>
<dbReference type="EMBL" id="QICN01000005">
    <property type="protein sequence ID" value="PXV67753.1"/>
    <property type="molecule type" value="Genomic_DNA"/>
</dbReference>
<keyword evidence="3 14" id="KW-0813">Transport</keyword>
<dbReference type="InterPro" id="IPR036942">
    <property type="entry name" value="Beta-barrel_TonB_sf"/>
</dbReference>
<dbReference type="InterPro" id="IPR037066">
    <property type="entry name" value="Plug_dom_sf"/>
</dbReference>
<keyword evidence="9" id="KW-0406">Ion transport</keyword>
<comment type="subcellular location">
    <subcellularLocation>
        <location evidence="1 14">Cell outer membrane</location>
        <topology evidence="1 14">Multi-pass membrane protein</topology>
    </subcellularLocation>
</comment>
<dbReference type="RefSeq" id="WP_110265228.1">
    <property type="nucleotide sequence ID" value="NZ_CAWNXA010000005.1"/>
</dbReference>
<dbReference type="NCBIfam" id="NF007349">
    <property type="entry name" value="PRK09840.1"/>
    <property type="match status" value="1"/>
</dbReference>
<evidence type="ECO:0000256" key="13">
    <source>
        <dbReference type="ARBA" id="ARBA00023237"/>
    </source>
</evidence>
<dbReference type="Proteomes" id="UP000248330">
    <property type="component" value="Unassembled WGS sequence"/>
</dbReference>
<dbReference type="GO" id="GO:0015344">
    <property type="term" value="F:siderophore uptake transmembrane transporter activity"/>
    <property type="evidence" value="ECO:0007669"/>
    <property type="project" value="TreeGrafter"/>
</dbReference>
<dbReference type="AlphaFoldDB" id="A0A318E7T1"/>
<sequence>MKFHLSPIAAAAVALCAQPATAEHQQVVAASPLTQVTALPDVTVDGSTVSPYKADAVQSPKFTQPLRETPQTIQIITSEVFTQQGATTLTEALRNSPGVGTFYAGENGNTTTGDAIYMRGFDTSNSIFVDGIRDLGSISRDVFNIEQIEVIKGPAGTDYGRTAPTGSVNLATKQAHLGNAVSGLVSVGSDGQRRAQADLNQTLGSVPGAALRLNTLWQDSDLPHRDHVNNSRVGIAPSLGLGLDGATRAYVNLLYVRQDNVPDGFVPTIGLPGWTPQPGLEALAGNPVDPHNFYGTRHDHDDSVARMATARIEHDLSDTLRLTNTTRWGQTEQDYLLTAFMSTGGVDDNGEPSGNIGWTDPDDLSTYTLNRSLPTIKDQVNEILTNQLNLRADLGSGAIRHTLSTGLEVIREEQTAYGNTATGTVPPASLYAPDWNAPGTLSISRNGGAGVGRTDTVAVYVFDTVRFGERFIVTGGLRADRYQTEYRNTTPCGGTGRGAVDCGDLPQGTLVETINAEDDDTLFNWKLGALYKPVETASVYINYAISQQPPGGSNFQFSTSTNSLDRPNLDPQKAATYELGTKWDVLDEMLSLNLALFRTEVTNEINADDTDENGVPRQTGEKRVEGIEIFAVGNLTRNWSVSAGYSHLSTSVEAGRTVTADGSENLTYTPDASLTGWTAYRFPFGLLVGGGVRHTDGLRRGTDGAVGTPTYTESYTVVDAVVAYAFSPQLALRVNGYNLADEDYVASINKSGYRYMPGASRTFLFSADFRF</sequence>
<evidence type="ECO:0000313" key="19">
    <source>
        <dbReference type="EMBL" id="PXV67753.1"/>
    </source>
</evidence>
<dbReference type="GO" id="GO:0009279">
    <property type="term" value="C:cell outer membrane"/>
    <property type="evidence" value="ECO:0007669"/>
    <property type="project" value="UniProtKB-SubCell"/>
</dbReference>
<evidence type="ECO:0000256" key="3">
    <source>
        <dbReference type="ARBA" id="ARBA00022448"/>
    </source>
</evidence>
<accession>A0A318E7T1</accession>
<dbReference type="InterPro" id="IPR010105">
    <property type="entry name" value="TonB_sidphr_rcpt"/>
</dbReference>
<evidence type="ECO:0000256" key="5">
    <source>
        <dbReference type="ARBA" id="ARBA00022496"/>
    </source>
</evidence>
<keyword evidence="11 14" id="KW-0472">Membrane</keyword>
<keyword evidence="6 14" id="KW-0812">Transmembrane</keyword>
<dbReference type="CDD" id="cd01347">
    <property type="entry name" value="ligand_gated_channel"/>
    <property type="match status" value="1"/>
</dbReference>
<keyword evidence="8" id="KW-0408">Iron</keyword>
<keyword evidence="20" id="KW-1185">Reference proteome</keyword>
<reference evidence="19 20" key="1">
    <citation type="submission" date="2018-04" db="EMBL/GenBank/DDBJ databases">
        <title>Genomic Encyclopedia of Type Strains, Phase IV (KMG-IV): sequencing the most valuable type-strain genomes for metagenomic binning, comparative biology and taxonomic classification.</title>
        <authorList>
            <person name="Goeker M."/>
        </authorList>
    </citation>
    <scope>NUCLEOTIDE SEQUENCE [LARGE SCALE GENOMIC DNA]</scope>
    <source>
        <strain evidence="19 20">DSM 104150</strain>
    </source>
</reference>
<evidence type="ECO:0000256" key="12">
    <source>
        <dbReference type="ARBA" id="ARBA00023170"/>
    </source>
</evidence>
<dbReference type="SUPFAM" id="SSF56935">
    <property type="entry name" value="Porins"/>
    <property type="match status" value="1"/>
</dbReference>
<dbReference type="PROSITE" id="PS52016">
    <property type="entry name" value="TONB_DEPENDENT_REC_3"/>
    <property type="match status" value="1"/>
</dbReference>
<name>A0A318E7T1_9GAMM</name>
<dbReference type="GO" id="GO:0038023">
    <property type="term" value="F:signaling receptor activity"/>
    <property type="evidence" value="ECO:0007669"/>
    <property type="project" value="InterPro"/>
</dbReference>
<proteinExistence type="inferred from homology"/>
<dbReference type="Gene3D" id="2.40.170.20">
    <property type="entry name" value="TonB-dependent receptor, beta-barrel domain"/>
    <property type="match status" value="1"/>
</dbReference>
<feature type="signal peptide" evidence="16">
    <location>
        <begin position="1"/>
        <end position="22"/>
    </location>
</feature>
<feature type="domain" description="TonB-dependent receptor-like beta-barrel" evidence="17">
    <location>
        <begin position="275"/>
        <end position="739"/>
    </location>
</feature>
<evidence type="ECO:0000256" key="7">
    <source>
        <dbReference type="ARBA" id="ARBA00022729"/>
    </source>
</evidence>
<evidence type="ECO:0000256" key="16">
    <source>
        <dbReference type="SAM" id="SignalP"/>
    </source>
</evidence>
<feature type="chain" id="PRO_5016429185" evidence="16">
    <location>
        <begin position="23"/>
        <end position="771"/>
    </location>
</feature>
<evidence type="ECO:0000313" key="20">
    <source>
        <dbReference type="Proteomes" id="UP000248330"/>
    </source>
</evidence>
<evidence type="ECO:0000256" key="1">
    <source>
        <dbReference type="ARBA" id="ARBA00004571"/>
    </source>
</evidence>
<organism evidence="19 20">
    <name type="scientific">Sinimarinibacterium flocculans</name>
    <dbReference type="NCBI Taxonomy" id="985250"/>
    <lineage>
        <taxon>Bacteria</taxon>
        <taxon>Pseudomonadati</taxon>
        <taxon>Pseudomonadota</taxon>
        <taxon>Gammaproteobacteria</taxon>
        <taxon>Nevskiales</taxon>
        <taxon>Nevskiaceae</taxon>
        <taxon>Sinimarinibacterium</taxon>
    </lineage>
</organism>
<dbReference type="OrthoDB" id="9790771at2"/>
<dbReference type="Pfam" id="PF07715">
    <property type="entry name" value="Plug"/>
    <property type="match status" value="1"/>
</dbReference>
<evidence type="ECO:0000256" key="14">
    <source>
        <dbReference type="PROSITE-ProRule" id="PRU01360"/>
    </source>
</evidence>
<dbReference type="Pfam" id="PF00593">
    <property type="entry name" value="TonB_dep_Rec_b-barrel"/>
    <property type="match status" value="1"/>
</dbReference>
<dbReference type="InterPro" id="IPR012910">
    <property type="entry name" value="Plug_dom"/>
</dbReference>
<keyword evidence="10 15" id="KW-0798">TonB box</keyword>
<keyword evidence="7 16" id="KW-0732">Signal</keyword>
<dbReference type="PANTHER" id="PTHR32552:SF89">
    <property type="entry name" value="CATECHOLATE SIDEROPHORE RECEPTOR FIU"/>
    <property type="match status" value="1"/>
</dbReference>
<evidence type="ECO:0000256" key="11">
    <source>
        <dbReference type="ARBA" id="ARBA00023136"/>
    </source>
</evidence>
<dbReference type="GO" id="GO:0015891">
    <property type="term" value="P:siderophore transport"/>
    <property type="evidence" value="ECO:0007669"/>
    <property type="project" value="InterPro"/>
</dbReference>
<dbReference type="InterPro" id="IPR000531">
    <property type="entry name" value="Beta-barrel_TonB"/>
</dbReference>
<comment type="similarity">
    <text evidence="2 14 15">Belongs to the TonB-dependent receptor family.</text>
</comment>
<feature type="domain" description="TonB-dependent receptor plug" evidence="18">
    <location>
        <begin position="66"/>
        <end position="166"/>
    </location>
</feature>
<dbReference type="PANTHER" id="PTHR32552">
    <property type="entry name" value="FERRICHROME IRON RECEPTOR-RELATED"/>
    <property type="match status" value="1"/>
</dbReference>
<evidence type="ECO:0000256" key="2">
    <source>
        <dbReference type="ARBA" id="ARBA00009810"/>
    </source>
</evidence>
<evidence type="ECO:0000256" key="8">
    <source>
        <dbReference type="ARBA" id="ARBA00023004"/>
    </source>
</evidence>
<evidence type="ECO:0000259" key="18">
    <source>
        <dbReference type="Pfam" id="PF07715"/>
    </source>
</evidence>
<dbReference type="InterPro" id="IPR039426">
    <property type="entry name" value="TonB-dep_rcpt-like"/>
</dbReference>
<gene>
    <name evidence="19" type="ORF">C8D93_105109</name>
</gene>
<keyword evidence="5" id="KW-0410">Iron transport</keyword>
<dbReference type="NCBIfam" id="TIGR01783">
    <property type="entry name" value="TonB-siderophor"/>
    <property type="match status" value="1"/>
</dbReference>
<keyword evidence="13 14" id="KW-0998">Cell outer membrane</keyword>
<evidence type="ECO:0000256" key="10">
    <source>
        <dbReference type="ARBA" id="ARBA00023077"/>
    </source>
</evidence>
<evidence type="ECO:0000256" key="15">
    <source>
        <dbReference type="RuleBase" id="RU003357"/>
    </source>
</evidence>
<evidence type="ECO:0000256" key="4">
    <source>
        <dbReference type="ARBA" id="ARBA00022452"/>
    </source>
</evidence>
<evidence type="ECO:0000259" key="17">
    <source>
        <dbReference type="Pfam" id="PF00593"/>
    </source>
</evidence>
<keyword evidence="4 14" id="KW-1134">Transmembrane beta strand</keyword>
<dbReference type="FunFam" id="2.170.130.10:FF:000001">
    <property type="entry name" value="Catecholate siderophore TonB-dependent receptor"/>
    <property type="match status" value="1"/>
</dbReference>
<keyword evidence="12 19" id="KW-0675">Receptor</keyword>